<protein>
    <submittedName>
        <fullName evidence="1">Retrotransposon protein</fullName>
    </submittedName>
</protein>
<dbReference type="Proteomes" id="UP001307889">
    <property type="component" value="Chromosome 2"/>
</dbReference>
<evidence type="ECO:0000313" key="1">
    <source>
        <dbReference type="EMBL" id="BES90021.1"/>
    </source>
</evidence>
<sequence length="161" mass="18178">MTDSNSTQFKLPCLVFDGTLAQKLPSWRKMFELNMKASGKSKSKDEEMKIAILLTHMGIASIDGYNTFPSNKNTLDEVLTLFDEYCVPAANYAIETFKFNKIAHDPSKSFDFYLTDLKTQAGKCNFVYAKEECKASNTDRMIRDHIVANTKTVVITLPVLL</sequence>
<name>A0ABN7ACJ8_9HEMI</name>
<evidence type="ECO:0000313" key="2">
    <source>
        <dbReference type="Proteomes" id="UP001307889"/>
    </source>
</evidence>
<reference evidence="1 2" key="1">
    <citation type="submission" date="2023-09" db="EMBL/GenBank/DDBJ databases">
        <title>Nesidiocoris tenuis whole genome shotgun sequence.</title>
        <authorList>
            <person name="Shibata T."/>
            <person name="Shimoda M."/>
            <person name="Kobayashi T."/>
            <person name="Uehara T."/>
        </authorList>
    </citation>
    <scope>NUCLEOTIDE SEQUENCE [LARGE SCALE GENOMIC DNA]</scope>
    <source>
        <strain evidence="1 2">Japan</strain>
    </source>
</reference>
<dbReference type="EMBL" id="AP028910">
    <property type="protein sequence ID" value="BES90021.1"/>
    <property type="molecule type" value="Genomic_DNA"/>
</dbReference>
<proteinExistence type="predicted"/>
<dbReference type="PANTHER" id="PTHR33198">
    <property type="entry name" value="ANK_REP_REGION DOMAIN-CONTAINING PROTEIN-RELATED"/>
    <property type="match status" value="1"/>
</dbReference>
<gene>
    <name evidence="1" type="ORF">NTJ_02829</name>
</gene>
<accession>A0ABN7ACJ8</accession>
<keyword evidence="2" id="KW-1185">Reference proteome</keyword>
<organism evidence="1 2">
    <name type="scientific">Nesidiocoris tenuis</name>
    <dbReference type="NCBI Taxonomy" id="355587"/>
    <lineage>
        <taxon>Eukaryota</taxon>
        <taxon>Metazoa</taxon>
        <taxon>Ecdysozoa</taxon>
        <taxon>Arthropoda</taxon>
        <taxon>Hexapoda</taxon>
        <taxon>Insecta</taxon>
        <taxon>Pterygota</taxon>
        <taxon>Neoptera</taxon>
        <taxon>Paraneoptera</taxon>
        <taxon>Hemiptera</taxon>
        <taxon>Heteroptera</taxon>
        <taxon>Panheteroptera</taxon>
        <taxon>Cimicomorpha</taxon>
        <taxon>Miridae</taxon>
        <taxon>Dicyphina</taxon>
        <taxon>Nesidiocoris</taxon>
    </lineage>
</organism>